<feature type="region of interest" description="Disordered" evidence="1">
    <location>
        <begin position="238"/>
        <end position="259"/>
    </location>
</feature>
<evidence type="ECO:0000313" key="4">
    <source>
        <dbReference type="Proteomes" id="UP001485043"/>
    </source>
</evidence>
<dbReference type="EMBL" id="JALJOV010001291">
    <property type="protein sequence ID" value="KAK9850439.1"/>
    <property type="molecule type" value="Genomic_DNA"/>
</dbReference>
<gene>
    <name evidence="3" type="ORF">WJX84_006893</name>
</gene>
<keyword evidence="2" id="KW-0732">Signal</keyword>
<evidence type="ECO:0000256" key="1">
    <source>
        <dbReference type="SAM" id="MobiDB-lite"/>
    </source>
</evidence>
<reference evidence="3 4" key="1">
    <citation type="journal article" date="2024" name="Nat. Commun.">
        <title>Phylogenomics reveals the evolutionary origins of lichenization in chlorophyte algae.</title>
        <authorList>
            <person name="Puginier C."/>
            <person name="Libourel C."/>
            <person name="Otte J."/>
            <person name="Skaloud P."/>
            <person name="Haon M."/>
            <person name="Grisel S."/>
            <person name="Petersen M."/>
            <person name="Berrin J.G."/>
            <person name="Delaux P.M."/>
            <person name="Dal Grande F."/>
            <person name="Keller J."/>
        </authorList>
    </citation>
    <scope>NUCLEOTIDE SEQUENCE [LARGE SCALE GENOMIC DNA]</scope>
    <source>
        <strain evidence="3 4">SAG 2523</strain>
    </source>
</reference>
<dbReference type="Proteomes" id="UP001485043">
    <property type="component" value="Unassembled WGS sequence"/>
</dbReference>
<name>A0AAW1SQ54_9CHLO</name>
<feature type="compositionally biased region" description="Polar residues" evidence="1">
    <location>
        <begin position="243"/>
        <end position="255"/>
    </location>
</feature>
<protein>
    <submittedName>
        <fullName evidence="3">Uncharacterized protein</fullName>
    </submittedName>
</protein>
<organism evidence="3 4">
    <name type="scientific">Apatococcus fuscideae</name>
    <dbReference type="NCBI Taxonomy" id="2026836"/>
    <lineage>
        <taxon>Eukaryota</taxon>
        <taxon>Viridiplantae</taxon>
        <taxon>Chlorophyta</taxon>
        <taxon>core chlorophytes</taxon>
        <taxon>Trebouxiophyceae</taxon>
        <taxon>Chlorellales</taxon>
        <taxon>Chlorellaceae</taxon>
        <taxon>Apatococcus</taxon>
    </lineage>
</organism>
<proteinExistence type="predicted"/>
<feature type="chain" id="PRO_5043799947" evidence="2">
    <location>
        <begin position="18"/>
        <end position="288"/>
    </location>
</feature>
<dbReference type="AlphaFoldDB" id="A0AAW1SQ54"/>
<comment type="caution">
    <text evidence="3">The sequence shown here is derived from an EMBL/GenBank/DDBJ whole genome shotgun (WGS) entry which is preliminary data.</text>
</comment>
<accession>A0AAW1SQ54</accession>
<evidence type="ECO:0000313" key="3">
    <source>
        <dbReference type="EMBL" id="KAK9850439.1"/>
    </source>
</evidence>
<sequence>MLATASSIPLLFWLVLTSRLPSGSLLLHHHHNTGHALQSHSNLGDLASSYHPGVMPHTYHIFHNVLLNSDSSLTFFTPSDRGLEQQPLEPPSEVKLRPGDAVFTIRQQPVQDPHPCIQYVEKPHIVIDAAPWRRNVFHFYNDLAMPLYNTMLEQGWVTGHEWDVREQPPDYPDAAAVGIIGLTENVFIHNWAHLMPYLSTDRRSIQSAGSPSPTSQPTERLCCLPPWHEQVTEDYERRRGNCHSRSSAQPSQQLEQPLPRVTIAHRSASRSILNEEDIIDLINSGAYF</sequence>
<feature type="signal peptide" evidence="2">
    <location>
        <begin position="1"/>
        <end position="17"/>
    </location>
</feature>
<evidence type="ECO:0000256" key="2">
    <source>
        <dbReference type="SAM" id="SignalP"/>
    </source>
</evidence>
<keyword evidence="4" id="KW-1185">Reference proteome</keyword>